<feature type="compositionally biased region" description="Low complexity" evidence="1">
    <location>
        <begin position="128"/>
        <end position="148"/>
    </location>
</feature>
<reference evidence="2 3" key="1">
    <citation type="submission" date="2024-02" db="EMBL/GenBank/DDBJ databases">
        <title>Distribution and functional of Brevundimonas-related endobacteria within Verticillium dahliae.</title>
        <authorList>
            <person name="Zeng H."/>
        </authorList>
    </citation>
    <scope>NUCLEOTIDE SEQUENCE [LARGE SCALE GENOMIC DNA]</scope>
    <source>
        <strain evidence="2 3">TRM 44200</strain>
    </source>
</reference>
<name>A0ABZ2I9B2_9CAUL</name>
<sequence>MAALNDFNPDAVADDREIIPAGNYTAQIIESDLASTKSGGTMLRLTWEILDGPLARRRVWENLNIVNSNPDAQAIAERSLKRICNAVGHQGVLNDSQQLHFKPVEIAVAIQPPKGEYGESNTVKGYKPAGQPGAAAPQQQGVGAPAAGTGNRPWN</sequence>
<feature type="region of interest" description="Disordered" evidence="1">
    <location>
        <begin position="119"/>
        <end position="155"/>
    </location>
</feature>
<gene>
    <name evidence="2" type="ORF">V8J38_11335</name>
</gene>
<keyword evidence="3" id="KW-1185">Reference proteome</keyword>
<dbReference type="EMBL" id="CP146369">
    <property type="protein sequence ID" value="WWT53847.1"/>
    <property type="molecule type" value="Genomic_DNA"/>
</dbReference>
<accession>A0ABZ2I9B2</accession>
<dbReference type="Pfam" id="PF05037">
    <property type="entry name" value="DUF669"/>
    <property type="match status" value="1"/>
</dbReference>
<organism evidence="2 3">
    <name type="scientific">Brevundimonas olei</name>
    <dbReference type="NCBI Taxonomy" id="657642"/>
    <lineage>
        <taxon>Bacteria</taxon>
        <taxon>Pseudomonadati</taxon>
        <taxon>Pseudomonadota</taxon>
        <taxon>Alphaproteobacteria</taxon>
        <taxon>Caulobacterales</taxon>
        <taxon>Caulobacteraceae</taxon>
        <taxon>Brevundimonas</taxon>
    </lineage>
</organism>
<evidence type="ECO:0000313" key="3">
    <source>
        <dbReference type="Proteomes" id="UP001363460"/>
    </source>
</evidence>
<dbReference type="InterPro" id="IPR007731">
    <property type="entry name" value="DUF669"/>
</dbReference>
<dbReference type="RefSeq" id="WP_338575777.1">
    <property type="nucleotide sequence ID" value="NZ_CP146369.1"/>
</dbReference>
<protein>
    <submittedName>
        <fullName evidence="2">DUF669 domain-containing protein</fullName>
    </submittedName>
</protein>
<evidence type="ECO:0000256" key="1">
    <source>
        <dbReference type="SAM" id="MobiDB-lite"/>
    </source>
</evidence>
<proteinExistence type="predicted"/>
<evidence type="ECO:0000313" key="2">
    <source>
        <dbReference type="EMBL" id="WWT53847.1"/>
    </source>
</evidence>
<dbReference type="Proteomes" id="UP001363460">
    <property type="component" value="Chromosome"/>
</dbReference>